<organism evidence="7">
    <name type="scientific">uncultured spirochete</name>
    <dbReference type="NCBI Taxonomy" id="156406"/>
    <lineage>
        <taxon>Bacteria</taxon>
        <taxon>Pseudomonadati</taxon>
        <taxon>Spirochaetota</taxon>
        <taxon>Spirochaetia</taxon>
        <taxon>Spirochaetales</taxon>
        <taxon>environmental samples</taxon>
    </lineage>
</organism>
<name>A0A3P3XPG6_9SPIR</name>
<feature type="transmembrane region" description="Helical" evidence="5">
    <location>
        <begin position="32"/>
        <end position="53"/>
    </location>
</feature>
<dbReference type="PROSITE" id="PS51635">
    <property type="entry name" value="PNPLA"/>
    <property type="match status" value="1"/>
</dbReference>
<proteinExistence type="predicted"/>
<gene>
    <name evidence="7" type="ORF">SPIRO4BDMA_40732</name>
</gene>
<dbReference type="EMBL" id="FWDO01000004">
    <property type="protein sequence ID" value="SLM18160.1"/>
    <property type="molecule type" value="Genomic_DNA"/>
</dbReference>
<keyword evidence="3 4" id="KW-0443">Lipid metabolism</keyword>
<accession>A0A3P3XPG6</accession>
<dbReference type="InterPro" id="IPR016035">
    <property type="entry name" value="Acyl_Trfase/lysoPLipase"/>
</dbReference>
<feature type="domain" description="PNPLA" evidence="6">
    <location>
        <begin position="10"/>
        <end position="196"/>
    </location>
</feature>
<dbReference type="InterPro" id="IPR002641">
    <property type="entry name" value="PNPLA_dom"/>
</dbReference>
<dbReference type="InterPro" id="IPR050301">
    <property type="entry name" value="NTE"/>
</dbReference>
<evidence type="ECO:0000256" key="3">
    <source>
        <dbReference type="ARBA" id="ARBA00023098"/>
    </source>
</evidence>
<dbReference type="GO" id="GO:0016042">
    <property type="term" value="P:lipid catabolic process"/>
    <property type="evidence" value="ECO:0007669"/>
    <property type="project" value="UniProtKB-UniRule"/>
</dbReference>
<sequence>MYHNTEDYCLVLGGGGSKGVYHIGVWQALQQLGIPVGAFLGTSIGAVIAAFLAQGSGKFLERLGQEITVDNVINLPDGFARDGEIDIGLHTISSIPHFFASILNNKGLDTAPFRRLIGDNLDEEALRKSGKDFGVVTLDVTNMKPREVFLEDMENGKVVDYIMASSAFPGFKNPQIDGKSFMDGGMYDNIPYAMARKRGYRKIIVSDLSGIGRTRRPQIDGCITVYIKNSIDMGWTFNMKRDFLNAFMLLGYLDTMRTFGRFTGYSYFLEPDNELEQVYAPDPSIPFDKKPQYMCYDRRELLVALECAASILNVEKIHAYSYGELEKAILKSARETEDKIVRVVQTSKERIISLMKELKEAVLNRNFTECPYYYYRLVTALFQPSSSEILKKALERLNPELPIGVAWIACHVSRSPVAIPAEFLAKRTE</sequence>
<feature type="short sequence motif" description="GXGXXG" evidence="4">
    <location>
        <begin position="14"/>
        <end position="19"/>
    </location>
</feature>
<dbReference type="PANTHER" id="PTHR14226:SF29">
    <property type="entry name" value="NEUROPATHY TARGET ESTERASE SWS"/>
    <property type="match status" value="1"/>
</dbReference>
<evidence type="ECO:0000256" key="1">
    <source>
        <dbReference type="ARBA" id="ARBA00022801"/>
    </source>
</evidence>
<feature type="active site" description="Proton acceptor" evidence="4">
    <location>
        <position position="183"/>
    </location>
</feature>
<keyword evidence="5" id="KW-0472">Membrane</keyword>
<evidence type="ECO:0000313" key="7">
    <source>
        <dbReference type="EMBL" id="SLM18160.1"/>
    </source>
</evidence>
<dbReference type="GO" id="GO:0016787">
    <property type="term" value="F:hydrolase activity"/>
    <property type="evidence" value="ECO:0007669"/>
    <property type="project" value="UniProtKB-UniRule"/>
</dbReference>
<keyword evidence="5" id="KW-1133">Transmembrane helix</keyword>
<protein>
    <recommendedName>
        <fullName evidence="6">PNPLA domain-containing protein</fullName>
    </recommendedName>
</protein>
<evidence type="ECO:0000256" key="5">
    <source>
        <dbReference type="SAM" id="Phobius"/>
    </source>
</evidence>
<dbReference type="Pfam" id="PF01734">
    <property type="entry name" value="Patatin"/>
    <property type="match status" value="1"/>
</dbReference>
<dbReference type="SUPFAM" id="SSF52151">
    <property type="entry name" value="FabD/lysophospholipase-like"/>
    <property type="match status" value="1"/>
</dbReference>
<keyword evidence="2 4" id="KW-0442">Lipid degradation</keyword>
<dbReference type="AlphaFoldDB" id="A0A3P3XPG6"/>
<keyword evidence="1 4" id="KW-0378">Hydrolase</keyword>
<keyword evidence="5" id="KW-0812">Transmembrane</keyword>
<reference evidence="7" key="1">
    <citation type="submission" date="2017-02" db="EMBL/GenBank/DDBJ databases">
        <authorList>
            <person name="Regsiter A."/>
            <person name="William W."/>
        </authorList>
    </citation>
    <scope>NUCLEOTIDE SEQUENCE</scope>
    <source>
        <strain evidence="7">BdmA 4</strain>
    </source>
</reference>
<dbReference type="Gene3D" id="3.40.1090.10">
    <property type="entry name" value="Cytosolic phospholipase A2 catalytic domain"/>
    <property type="match status" value="2"/>
</dbReference>
<feature type="active site" description="Nucleophile" evidence="4">
    <location>
        <position position="43"/>
    </location>
</feature>
<feature type="short sequence motif" description="DGA/G" evidence="4">
    <location>
        <begin position="183"/>
        <end position="185"/>
    </location>
</feature>
<evidence type="ECO:0000256" key="4">
    <source>
        <dbReference type="PROSITE-ProRule" id="PRU01161"/>
    </source>
</evidence>
<feature type="short sequence motif" description="GXSXG" evidence="4">
    <location>
        <begin position="41"/>
        <end position="45"/>
    </location>
</feature>
<dbReference type="PANTHER" id="PTHR14226">
    <property type="entry name" value="NEUROPATHY TARGET ESTERASE/SWISS CHEESE D.MELANOGASTER"/>
    <property type="match status" value="1"/>
</dbReference>
<evidence type="ECO:0000256" key="2">
    <source>
        <dbReference type="ARBA" id="ARBA00022963"/>
    </source>
</evidence>
<dbReference type="CDD" id="cd07209">
    <property type="entry name" value="Pat_hypo_Ecoli_Z1214_like"/>
    <property type="match status" value="1"/>
</dbReference>
<evidence type="ECO:0000259" key="6">
    <source>
        <dbReference type="PROSITE" id="PS51635"/>
    </source>
</evidence>